<dbReference type="EMBL" id="JADFTS010000003">
    <property type="protein sequence ID" value="KAF9617047.1"/>
    <property type="molecule type" value="Genomic_DNA"/>
</dbReference>
<feature type="region of interest" description="Disordered" evidence="3">
    <location>
        <begin position="43"/>
        <end position="80"/>
    </location>
</feature>
<dbReference type="PANTHER" id="PTHR33172:SF29">
    <property type="entry name" value="OS06G0559400 PROTEIN"/>
    <property type="match status" value="1"/>
</dbReference>
<dbReference type="OrthoDB" id="1938584at2759"/>
<organism evidence="4 5">
    <name type="scientific">Coptis chinensis</name>
    <dbReference type="NCBI Taxonomy" id="261450"/>
    <lineage>
        <taxon>Eukaryota</taxon>
        <taxon>Viridiplantae</taxon>
        <taxon>Streptophyta</taxon>
        <taxon>Embryophyta</taxon>
        <taxon>Tracheophyta</taxon>
        <taxon>Spermatophyta</taxon>
        <taxon>Magnoliopsida</taxon>
        <taxon>Ranunculales</taxon>
        <taxon>Ranunculaceae</taxon>
        <taxon>Coptidoideae</taxon>
        <taxon>Coptis</taxon>
    </lineage>
</organism>
<evidence type="ECO:0000256" key="1">
    <source>
        <dbReference type="ARBA" id="ARBA00004123"/>
    </source>
</evidence>
<feature type="compositionally biased region" description="Polar residues" evidence="3">
    <location>
        <begin position="175"/>
        <end position="200"/>
    </location>
</feature>
<evidence type="ECO:0000256" key="3">
    <source>
        <dbReference type="SAM" id="MobiDB-lite"/>
    </source>
</evidence>
<name>A0A835M5D9_9MAGN</name>
<feature type="region of interest" description="Disordered" evidence="3">
    <location>
        <begin position="172"/>
        <end position="200"/>
    </location>
</feature>
<keyword evidence="5" id="KW-1185">Reference proteome</keyword>
<evidence type="ECO:0008006" key="6">
    <source>
        <dbReference type="Google" id="ProtNLM"/>
    </source>
</evidence>
<proteinExistence type="predicted"/>
<protein>
    <recommendedName>
        <fullName evidence="6">Oxidative stress 3</fullName>
    </recommendedName>
</protein>
<gene>
    <name evidence="4" type="ORF">IFM89_033152</name>
</gene>
<dbReference type="PANTHER" id="PTHR33172">
    <property type="entry name" value="OS08G0516900 PROTEIN"/>
    <property type="match status" value="1"/>
</dbReference>
<feature type="compositionally biased region" description="Low complexity" evidence="3">
    <location>
        <begin position="70"/>
        <end position="80"/>
    </location>
</feature>
<sequence length="200" mass="21837">MAASKCGIFFDQMPIGINSFTPIDMHNTWPSIEVDDDDICDSTSTMSSSFENSTNSDASSSSLDLDEDASSSTSNSSSFVLSPQLCNRGPLYELSELMAQLPIKRGLSNHFQGKSQSFTSLSNVNCIEDLAKKENPYRKRMKSCKSYGGLDATTNKSYAPKACSKIISKKVSRGSFLSSQGKRSSLNNSPRSPFSLQKDF</sequence>
<comment type="subcellular location">
    <subcellularLocation>
        <location evidence="1">Nucleus</location>
    </subcellularLocation>
</comment>
<evidence type="ECO:0000313" key="5">
    <source>
        <dbReference type="Proteomes" id="UP000631114"/>
    </source>
</evidence>
<comment type="caution">
    <text evidence="4">The sequence shown here is derived from an EMBL/GenBank/DDBJ whole genome shotgun (WGS) entry which is preliminary data.</text>
</comment>
<accession>A0A835M5D9</accession>
<reference evidence="4 5" key="1">
    <citation type="submission" date="2020-10" db="EMBL/GenBank/DDBJ databases">
        <title>The Coptis chinensis genome and diversification of protoberbering-type alkaloids.</title>
        <authorList>
            <person name="Wang B."/>
            <person name="Shu S."/>
            <person name="Song C."/>
            <person name="Liu Y."/>
        </authorList>
    </citation>
    <scope>NUCLEOTIDE SEQUENCE [LARGE SCALE GENOMIC DNA]</scope>
    <source>
        <strain evidence="4">HL-2020</strain>
        <tissue evidence="4">Leaf</tissue>
    </source>
</reference>
<feature type="compositionally biased region" description="Low complexity" evidence="3">
    <location>
        <begin position="43"/>
        <end position="63"/>
    </location>
</feature>
<evidence type="ECO:0000313" key="4">
    <source>
        <dbReference type="EMBL" id="KAF9617047.1"/>
    </source>
</evidence>
<dbReference type="Proteomes" id="UP000631114">
    <property type="component" value="Unassembled WGS sequence"/>
</dbReference>
<dbReference type="AlphaFoldDB" id="A0A835M5D9"/>
<keyword evidence="2" id="KW-0539">Nucleus</keyword>
<dbReference type="GO" id="GO:0006950">
    <property type="term" value="P:response to stress"/>
    <property type="evidence" value="ECO:0007669"/>
    <property type="project" value="UniProtKB-ARBA"/>
</dbReference>
<dbReference type="InterPro" id="IPR051992">
    <property type="entry name" value="OxStress_Response_Reg"/>
</dbReference>
<evidence type="ECO:0000256" key="2">
    <source>
        <dbReference type="ARBA" id="ARBA00023242"/>
    </source>
</evidence>
<dbReference type="GO" id="GO:0005634">
    <property type="term" value="C:nucleus"/>
    <property type="evidence" value="ECO:0007669"/>
    <property type="project" value="UniProtKB-SubCell"/>
</dbReference>